<feature type="domain" description="YVC1 N-terminal linker helical" evidence="3">
    <location>
        <begin position="29"/>
        <end position="203"/>
    </location>
</feature>
<organism evidence="5 6">
    <name type="scientific">Trametes cubensis</name>
    <dbReference type="NCBI Taxonomy" id="1111947"/>
    <lineage>
        <taxon>Eukaryota</taxon>
        <taxon>Fungi</taxon>
        <taxon>Dikarya</taxon>
        <taxon>Basidiomycota</taxon>
        <taxon>Agaricomycotina</taxon>
        <taxon>Agaricomycetes</taxon>
        <taxon>Polyporales</taxon>
        <taxon>Polyporaceae</taxon>
        <taxon>Trametes</taxon>
    </lineage>
</organism>
<evidence type="ECO:0000313" key="5">
    <source>
        <dbReference type="EMBL" id="KAJ8489901.1"/>
    </source>
</evidence>
<dbReference type="InterPro" id="IPR056336">
    <property type="entry name" value="YVC1_C"/>
</dbReference>
<keyword evidence="2" id="KW-0472">Membrane</keyword>
<feature type="domain" description="Calcium channel YVC1-like C-terminal transmembrane" evidence="4">
    <location>
        <begin position="243"/>
        <end position="536"/>
    </location>
</feature>
<evidence type="ECO:0008006" key="7">
    <source>
        <dbReference type="Google" id="ProtNLM"/>
    </source>
</evidence>
<feature type="transmembrane region" description="Helical" evidence="2">
    <location>
        <begin position="366"/>
        <end position="387"/>
    </location>
</feature>
<dbReference type="InterPro" id="IPR052971">
    <property type="entry name" value="TRP_calcium_channel"/>
</dbReference>
<dbReference type="InterPro" id="IPR056337">
    <property type="entry name" value="LHD_YVC1"/>
</dbReference>
<gene>
    <name evidence="5" type="ORF">ONZ51_g2614</name>
</gene>
<evidence type="ECO:0000259" key="3">
    <source>
        <dbReference type="Pfam" id="PF23190"/>
    </source>
</evidence>
<feature type="transmembrane region" description="Helical" evidence="2">
    <location>
        <begin position="399"/>
        <end position="418"/>
    </location>
</feature>
<evidence type="ECO:0000259" key="4">
    <source>
        <dbReference type="Pfam" id="PF23317"/>
    </source>
</evidence>
<comment type="caution">
    <text evidence="5">The sequence shown here is derived from an EMBL/GenBank/DDBJ whole genome shotgun (WGS) entry which is preliminary data.</text>
</comment>
<dbReference type="PANTHER" id="PTHR35859:SF6">
    <property type="entry name" value="ION TRANSPORT DOMAIN-CONTAINING PROTEIN"/>
    <property type="match status" value="1"/>
</dbReference>
<feature type="transmembrane region" description="Helical" evidence="2">
    <location>
        <begin position="290"/>
        <end position="314"/>
    </location>
</feature>
<keyword evidence="2" id="KW-1133">Transmembrane helix</keyword>
<dbReference type="PANTHER" id="PTHR35859">
    <property type="entry name" value="NONSELECTIVE CATION CHANNEL PROTEIN"/>
    <property type="match status" value="1"/>
</dbReference>
<feature type="compositionally biased region" description="Polar residues" evidence="1">
    <location>
        <begin position="639"/>
        <end position="657"/>
    </location>
</feature>
<evidence type="ECO:0000256" key="2">
    <source>
        <dbReference type="SAM" id="Phobius"/>
    </source>
</evidence>
<accession>A0AAD7TZS8</accession>
<keyword evidence="6" id="KW-1185">Reference proteome</keyword>
<reference evidence="5" key="1">
    <citation type="submission" date="2022-11" db="EMBL/GenBank/DDBJ databases">
        <title>Genome Sequence of Cubamyces cubensis.</title>
        <authorList>
            <person name="Buettner E."/>
        </authorList>
    </citation>
    <scope>NUCLEOTIDE SEQUENCE</scope>
    <source>
        <strain evidence="5">MPL-01</strain>
    </source>
</reference>
<proteinExistence type="predicted"/>
<dbReference type="Proteomes" id="UP001215151">
    <property type="component" value="Unassembled WGS sequence"/>
</dbReference>
<name>A0AAD7TZS8_9APHY</name>
<sequence>MSADRIDEEQTETLLVPTSDSLASIKVFPLIPSLKRDVVRDIDTALTWDQLTASDINFAIVRPLVFKYARLENLAVVYACFVVRSHFLSEAEDNLAYSGVLLSRASLCEILAMKLLGTFASSPLRVATVLTASWNPLAGAPDEIVNDVKNMVGDDGMYDPQCALEMAIATESKAFLASPLVQSVVNDIYAGRMVFSMTSNRSVLADNYKPKSIEVYDVRKAPFLDHYRLRVPKYGAILEFLNFALLLTTFLLCLSKKDMDFMNGFEFVFIIFAAAFALEEYTASKEHGWTIYIANLWNVFDSSFIVIFLVYLGYRIKGLTQNDPNASDFAFDVLACGACILFPRLAFFAVSNNVIVLALRAMIADFLFFIAIAAICFSGLLFTLHNLAADSGRWSVKSIAWLMVQIWFGNTYLSFAQAESFHPLFGPVLMTMFAALSNTLLLTILISILSNTFARIDANAKQEYLFQYAITTIEGVKDTLFSYQPPFNLLAFIVLWPLSFVLSPRALHSTNVFLIKVTSFPQLIVIAIYERYLAQGQKWREASAEKAHNIYASLSRRVKHMPILDFLGSSSMDVHEAIFDVELRDEVDLFGDSDVEDLPVPMEPTSAPTPPTIRTTKSHEHLPSASTNDPRQPLLRPSGSRTPSDSNQIRRTTSLSLSPHKASRRRTRSAISPISPTSSPRLSPRPRNAPLPTITPSSTGEIPSLGPRSPLGRLFGAKRDSTISTAATMEAGMKRVEALMDEVRMLPVNKLKDEMKELQDRQARIENLLLMLTRGMRNDTGPHSTIRHDTL</sequence>
<evidence type="ECO:0000256" key="1">
    <source>
        <dbReference type="SAM" id="MobiDB-lite"/>
    </source>
</evidence>
<feature type="transmembrane region" description="Helical" evidence="2">
    <location>
        <begin position="424"/>
        <end position="449"/>
    </location>
</feature>
<feature type="transmembrane region" description="Helical" evidence="2">
    <location>
        <begin position="234"/>
        <end position="254"/>
    </location>
</feature>
<keyword evidence="2" id="KW-0812">Transmembrane</keyword>
<dbReference type="EMBL" id="JAPEVG010000042">
    <property type="protein sequence ID" value="KAJ8489901.1"/>
    <property type="molecule type" value="Genomic_DNA"/>
</dbReference>
<protein>
    <recommendedName>
        <fullName evidence="7">Receptor-activated Ca2+-permeable cation channel</fullName>
    </recommendedName>
</protein>
<dbReference type="Pfam" id="PF23317">
    <property type="entry name" value="YVC1_C"/>
    <property type="match status" value="1"/>
</dbReference>
<feature type="region of interest" description="Disordered" evidence="1">
    <location>
        <begin position="594"/>
        <end position="715"/>
    </location>
</feature>
<dbReference type="Pfam" id="PF23190">
    <property type="entry name" value="LHD_TRPY1"/>
    <property type="match status" value="1"/>
</dbReference>
<feature type="transmembrane region" description="Helical" evidence="2">
    <location>
        <begin position="487"/>
        <end position="507"/>
    </location>
</feature>
<feature type="transmembrane region" description="Helical" evidence="2">
    <location>
        <begin position="261"/>
        <end position="278"/>
    </location>
</feature>
<feature type="transmembrane region" description="Helical" evidence="2">
    <location>
        <begin position="326"/>
        <end position="346"/>
    </location>
</feature>
<evidence type="ECO:0000313" key="6">
    <source>
        <dbReference type="Proteomes" id="UP001215151"/>
    </source>
</evidence>
<dbReference type="AlphaFoldDB" id="A0AAD7TZS8"/>
<feature type="compositionally biased region" description="Low complexity" evidence="1">
    <location>
        <begin position="669"/>
        <end position="692"/>
    </location>
</feature>